<organism evidence="1 2">
    <name type="scientific">Stereocaulon virgatum</name>
    <dbReference type="NCBI Taxonomy" id="373712"/>
    <lineage>
        <taxon>Eukaryota</taxon>
        <taxon>Fungi</taxon>
        <taxon>Dikarya</taxon>
        <taxon>Ascomycota</taxon>
        <taxon>Pezizomycotina</taxon>
        <taxon>Lecanoromycetes</taxon>
        <taxon>OSLEUM clade</taxon>
        <taxon>Lecanoromycetidae</taxon>
        <taxon>Lecanorales</taxon>
        <taxon>Lecanorineae</taxon>
        <taxon>Stereocaulaceae</taxon>
        <taxon>Stereocaulon</taxon>
    </lineage>
</organism>
<sequence>MSLDDCSKRARIEHELWTILAQNTAPESAQPAQPSYKEFTQGLQGEFRKSEAGDNEVNLEGPLHPLFGDNSFEIAIKDLLKATLKAREATETAEALALYPSHLINHLDDVDVLQFISPSDHRLLGGIAFSVQQDVIQKDLDKIEERYRELRNIDAAPGRRRLDRAKVVERSVGRCEKLH</sequence>
<evidence type="ECO:0000313" key="2">
    <source>
        <dbReference type="Proteomes" id="UP001590950"/>
    </source>
</evidence>
<evidence type="ECO:0000313" key="1">
    <source>
        <dbReference type="EMBL" id="KAL2045248.1"/>
    </source>
</evidence>
<dbReference type="Proteomes" id="UP001590950">
    <property type="component" value="Unassembled WGS sequence"/>
</dbReference>
<protein>
    <submittedName>
        <fullName evidence="1">Uncharacterized protein</fullName>
    </submittedName>
</protein>
<keyword evidence="2" id="KW-1185">Reference proteome</keyword>
<reference evidence="1 2" key="1">
    <citation type="submission" date="2024-09" db="EMBL/GenBank/DDBJ databases">
        <title>Rethinking Asexuality: The Enigmatic Case of Functional Sexual Genes in Lepraria (Stereocaulaceae).</title>
        <authorList>
            <person name="Doellman M."/>
            <person name="Sun Y."/>
            <person name="Barcenas-Pena A."/>
            <person name="Lumbsch H.T."/>
            <person name="Grewe F."/>
        </authorList>
    </citation>
    <scope>NUCLEOTIDE SEQUENCE [LARGE SCALE GENOMIC DNA]</scope>
    <source>
        <strain evidence="1 2">Mercado 3170</strain>
    </source>
</reference>
<gene>
    <name evidence="1" type="ORF">N7G274_002331</name>
</gene>
<comment type="caution">
    <text evidence="1">The sequence shown here is derived from an EMBL/GenBank/DDBJ whole genome shotgun (WGS) entry which is preliminary data.</text>
</comment>
<proteinExistence type="predicted"/>
<name>A0ABR4APA2_9LECA</name>
<accession>A0ABR4APA2</accession>
<dbReference type="EMBL" id="JBEFKJ010000007">
    <property type="protein sequence ID" value="KAL2045248.1"/>
    <property type="molecule type" value="Genomic_DNA"/>
</dbReference>